<dbReference type="AlphaFoldDB" id="A0A0D7BVD0"/>
<proteinExistence type="predicted"/>
<protein>
    <recommendedName>
        <fullName evidence="1">1-alkyl-2-acetylglycerophosphocholine esterase</fullName>
        <ecNumber evidence="1">3.1.1.47</ecNumber>
    </recommendedName>
</protein>
<keyword evidence="5" id="KW-0812">Transmembrane</keyword>
<keyword evidence="7" id="KW-1185">Reference proteome</keyword>
<reference evidence="6 7" key="1">
    <citation type="journal article" date="2015" name="Fungal Genet. Biol.">
        <title>Evolution of novel wood decay mechanisms in Agaricales revealed by the genome sequences of Fistulina hepatica and Cylindrobasidium torrendii.</title>
        <authorList>
            <person name="Floudas D."/>
            <person name="Held B.W."/>
            <person name="Riley R."/>
            <person name="Nagy L.G."/>
            <person name="Koehler G."/>
            <person name="Ransdell A.S."/>
            <person name="Younus H."/>
            <person name="Chow J."/>
            <person name="Chiniquy J."/>
            <person name="Lipzen A."/>
            <person name="Tritt A."/>
            <person name="Sun H."/>
            <person name="Haridas S."/>
            <person name="LaButti K."/>
            <person name="Ohm R.A."/>
            <person name="Kues U."/>
            <person name="Blanchette R.A."/>
            <person name="Grigoriev I.V."/>
            <person name="Minto R.E."/>
            <person name="Hibbett D.S."/>
        </authorList>
    </citation>
    <scope>NUCLEOTIDE SEQUENCE [LARGE SCALE GENOMIC DNA]</scope>
    <source>
        <strain evidence="6 7">FP15055 ss-10</strain>
    </source>
</reference>
<dbReference type="OrthoDB" id="2363873at2759"/>
<dbReference type="PANTHER" id="PTHR10272:SF0">
    <property type="entry name" value="PLATELET-ACTIVATING FACTOR ACETYLHYDROLASE"/>
    <property type="match status" value="1"/>
</dbReference>
<keyword evidence="2" id="KW-0378">Hydrolase</keyword>
<evidence type="ECO:0000313" key="7">
    <source>
        <dbReference type="Proteomes" id="UP000054007"/>
    </source>
</evidence>
<evidence type="ECO:0000256" key="5">
    <source>
        <dbReference type="SAM" id="Phobius"/>
    </source>
</evidence>
<dbReference type="PANTHER" id="PTHR10272">
    <property type="entry name" value="PLATELET-ACTIVATING FACTOR ACETYLHYDROLASE"/>
    <property type="match status" value="1"/>
</dbReference>
<dbReference type="SUPFAM" id="SSF53474">
    <property type="entry name" value="alpha/beta-Hydrolases"/>
    <property type="match status" value="1"/>
</dbReference>
<sequence length="454" mass="50532">MVFLAEPLGYPVGSTTFVTPIQPPLKFGDAKTQDGKPALELSEVAFTAYYPTDTVVRRKKGLDWLLRPLKCSLKGFVAFAGAIPSFVLWPLVYFYGAILRLPVYPNAPLLRPKQNAWPLVIFSHGLGGSRTAYSQICSRMAATGKVVIAIEHRDGTSPCCITNRYDADGKPTPEVVYYLQEEKLHRPVKHDEYLPLRQEQLQFRCHEVHATYSTFLSLLQAPGSGPHAVRLVDGSPVNQEDWTSDDGKPLVEAMRDVTMAGHSFGGCTAFHVLSTLPPEHAARIPITKMLIYDPWLDPIPSPGPRPLDIHKIEAHRRVTSSSEETLAGGDTKTLPELVVINSEQFTLWTEHFERLDGVVKTWGPKSTFVTLAGSSHAQFSDFLTLPFVPKRKRGMKIMDCVDRLSNAFVDGRLEEQLEGETRRNMEVITLPGKKDKWGQAPRKLAGDLGDIIVH</sequence>
<evidence type="ECO:0000256" key="1">
    <source>
        <dbReference type="ARBA" id="ARBA00013201"/>
    </source>
</evidence>
<name>A0A0D7BVD0_9AGAR</name>
<keyword evidence="5" id="KW-0472">Membrane</keyword>
<dbReference type="GO" id="GO:0003847">
    <property type="term" value="F:1-alkyl-2-acetylglycerophosphocholine esterase activity"/>
    <property type="evidence" value="ECO:0007669"/>
    <property type="project" value="UniProtKB-EC"/>
</dbReference>
<keyword evidence="5" id="KW-1133">Transmembrane helix</keyword>
<dbReference type="EC" id="3.1.1.47" evidence="1"/>
<keyword evidence="4" id="KW-0443">Lipid metabolism</keyword>
<dbReference type="InterPro" id="IPR029058">
    <property type="entry name" value="AB_hydrolase_fold"/>
</dbReference>
<gene>
    <name evidence="6" type="ORF">CYLTODRAFT_341028</name>
</gene>
<accession>A0A0D7BVD0</accession>
<feature type="transmembrane region" description="Helical" evidence="5">
    <location>
        <begin position="76"/>
        <end position="96"/>
    </location>
</feature>
<evidence type="ECO:0000313" key="6">
    <source>
        <dbReference type="EMBL" id="KIY74180.1"/>
    </source>
</evidence>
<keyword evidence="3" id="KW-0442">Lipid degradation</keyword>
<evidence type="ECO:0000256" key="4">
    <source>
        <dbReference type="ARBA" id="ARBA00023098"/>
    </source>
</evidence>
<dbReference type="STRING" id="1314674.A0A0D7BVD0"/>
<evidence type="ECO:0000256" key="3">
    <source>
        <dbReference type="ARBA" id="ARBA00022963"/>
    </source>
</evidence>
<organism evidence="6 7">
    <name type="scientific">Cylindrobasidium torrendii FP15055 ss-10</name>
    <dbReference type="NCBI Taxonomy" id="1314674"/>
    <lineage>
        <taxon>Eukaryota</taxon>
        <taxon>Fungi</taxon>
        <taxon>Dikarya</taxon>
        <taxon>Basidiomycota</taxon>
        <taxon>Agaricomycotina</taxon>
        <taxon>Agaricomycetes</taxon>
        <taxon>Agaricomycetidae</taxon>
        <taxon>Agaricales</taxon>
        <taxon>Marasmiineae</taxon>
        <taxon>Physalacriaceae</taxon>
        <taxon>Cylindrobasidium</taxon>
    </lineage>
</organism>
<dbReference type="EMBL" id="KN880432">
    <property type="protein sequence ID" value="KIY74180.1"/>
    <property type="molecule type" value="Genomic_DNA"/>
</dbReference>
<evidence type="ECO:0000256" key="2">
    <source>
        <dbReference type="ARBA" id="ARBA00022801"/>
    </source>
</evidence>
<dbReference type="Gene3D" id="3.40.50.1820">
    <property type="entry name" value="alpha/beta hydrolase"/>
    <property type="match status" value="1"/>
</dbReference>
<dbReference type="GO" id="GO:0016042">
    <property type="term" value="P:lipid catabolic process"/>
    <property type="evidence" value="ECO:0007669"/>
    <property type="project" value="UniProtKB-KW"/>
</dbReference>
<dbReference type="Proteomes" id="UP000054007">
    <property type="component" value="Unassembled WGS sequence"/>
</dbReference>
<dbReference type="Pfam" id="PF03403">
    <property type="entry name" value="PAF-AH_p_II"/>
    <property type="match status" value="1"/>
</dbReference>